<dbReference type="Gramene" id="ORUFI04G04090.1">
    <property type="protein sequence ID" value="ORUFI04G04090.1"/>
    <property type="gene ID" value="ORUFI04G04090"/>
</dbReference>
<name>A0A0E0P5M5_ORYRU</name>
<organism evidence="3 4">
    <name type="scientific">Oryza rufipogon</name>
    <name type="common">Brownbeard rice</name>
    <name type="synonym">Asian wild rice</name>
    <dbReference type="NCBI Taxonomy" id="4529"/>
    <lineage>
        <taxon>Eukaryota</taxon>
        <taxon>Viridiplantae</taxon>
        <taxon>Streptophyta</taxon>
        <taxon>Embryophyta</taxon>
        <taxon>Tracheophyta</taxon>
        <taxon>Spermatophyta</taxon>
        <taxon>Magnoliopsida</taxon>
        <taxon>Liliopsida</taxon>
        <taxon>Poales</taxon>
        <taxon>Poaceae</taxon>
        <taxon>BOP clade</taxon>
        <taxon>Oryzoideae</taxon>
        <taxon>Oryzeae</taxon>
        <taxon>Oryzinae</taxon>
        <taxon>Oryza</taxon>
    </lineage>
</organism>
<sequence>MEAADLASRRLRGEATGEGARTVKEAAVGAWGFQIQWSRTTWRPDMAPTTSRRPPATTTDRQGRRRSVGDLPHPAGAGGRRGGMGAADDGREGVGGVSGREAAGGAGGGGGVGGGRLARAEAEARLEASPQRRRSPDQTPKHRQVLLLVAITMMNAWHLAMAFGSRYKNMARYKPE</sequence>
<dbReference type="AlphaFoldDB" id="A0A0E0P5M5"/>
<feature type="region of interest" description="Disordered" evidence="1">
    <location>
        <begin position="39"/>
        <end position="141"/>
    </location>
</feature>
<feature type="compositionally biased region" description="Gly residues" evidence="1">
    <location>
        <begin position="76"/>
        <end position="85"/>
    </location>
</feature>
<feature type="compositionally biased region" description="Gly residues" evidence="1">
    <location>
        <begin position="93"/>
        <end position="116"/>
    </location>
</feature>
<feature type="transmembrane region" description="Helical" evidence="2">
    <location>
        <begin position="145"/>
        <end position="164"/>
    </location>
</feature>
<feature type="compositionally biased region" description="Low complexity" evidence="1">
    <location>
        <begin position="47"/>
        <end position="59"/>
    </location>
</feature>
<keyword evidence="2" id="KW-1133">Transmembrane helix</keyword>
<reference evidence="3" key="2">
    <citation type="submission" date="2015-06" db="UniProtKB">
        <authorList>
            <consortium name="EnsemblPlants"/>
        </authorList>
    </citation>
    <scope>IDENTIFICATION</scope>
</reference>
<keyword evidence="2" id="KW-0812">Transmembrane</keyword>
<accession>A0A0E0P5M5</accession>
<keyword evidence="2" id="KW-0472">Membrane</keyword>
<dbReference type="Proteomes" id="UP000008022">
    <property type="component" value="Unassembled WGS sequence"/>
</dbReference>
<evidence type="ECO:0000313" key="3">
    <source>
        <dbReference type="EnsemblPlants" id="ORUFI04G04090.1"/>
    </source>
</evidence>
<evidence type="ECO:0000256" key="2">
    <source>
        <dbReference type="SAM" id="Phobius"/>
    </source>
</evidence>
<reference evidence="4" key="1">
    <citation type="submission" date="2013-06" db="EMBL/GenBank/DDBJ databases">
        <authorList>
            <person name="Zhao Q."/>
        </authorList>
    </citation>
    <scope>NUCLEOTIDE SEQUENCE</scope>
    <source>
        <strain evidence="4">cv. W1943</strain>
    </source>
</reference>
<protein>
    <submittedName>
        <fullName evidence="3">Uncharacterized protein</fullName>
    </submittedName>
</protein>
<proteinExistence type="predicted"/>
<dbReference type="HOGENOM" id="CLU_1527631_0_0_1"/>
<keyword evidence="4" id="KW-1185">Reference proteome</keyword>
<evidence type="ECO:0000256" key="1">
    <source>
        <dbReference type="SAM" id="MobiDB-lite"/>
    </source>
</evidence>
<evidence type="ECO:0000313" key="4">
    <source>
        <dbReference type="Proteomes" id="UP000008022"/>
    </source>
</evidence>
<dbReference type="EnsemblPlants" id="ORUFI04G04090.1">
    <property type="protein sequence ID" value="ORUFI04G04090.1"/>
    <property type="gene ID" value="ORUFI04G04090"/>
</dbReference>